<evidence type="ECO:0000313" key="3">
    <source>
        <dbReference type="Proteomes" id="UP001488805"/>
    </source>
</evidence>
<organism evidence="2 3">
    <name type="scientific">Zoarces viviparus</name>
    <name type="common">Viviparous eelpout</name>
    <name type="synonym">Blennius viviparus</name>
    <dbReference type="NCBI Taxonomy" id="48416"/>
    <lineage>
        <taxon>Eukaryota</taxon>
        <taxon>Metazoa</taxon>
        <taxon>Chordata</taxon>
        <taxon>Craniata</taxon>
        <taxon>Vertebrata</taxon>
        <taxon>Euteleostomi</taxon>
        <taxon>Actinopterygii</taxon>
        <taxon>Neopterygii</taxon>
        <taxon>Teleostei</taxon>
        <taxon>Neoteleostei</taxon>
        <taxon>Acanthomorphata</taxon>
        <taxon>Eupercaria</taxon>
        <taxon>Perciformes</taxon>
        <taxon>Cottioidei</taxon>
        <taxon>Zoarcales</taxon>
        <taxon>Zoarcidae</taxon>
        <taxon>Zoarcinae</taxon>
        <taxon>Zoarces</taxon>
    </lineage>
</organism>
<reference evidence="2 3" key="1">
    <citation type="journal article" date="2024" name="Genome Biol. Evol.">
        <title>Chromosome-level genome assembly of the viviparous eelpout Zoarces viviparus.</title>
        <authorList>
            <person name="Fuhrmann N."/>
            <person name="Brasseur M.V."/>
            <person name="Bakowski C.E."/>
            <person name="Podsiadlowski L."/>
            <person name="Prost S."/>
            <person name="Krehenwinkel H."/>
            <person name="Mayer C."/>
        </authorList>
    </citation>
    <scope>NUCLEOTIDE SEQUENCE [LARGE SCALE GENOMIC DNA]</scope>
    <source>
        <strain evidence="2">NO-MEL_2022_Ind0_liver</strain>
    </source>
</reference>
<accession>A0AAW1FLD3</accession>
<gene>
    <name evidence="2" type="ORF">VZT92_007976</name>
</gene>
<evidence type="ECO:0000313" key="2">
    <source>
        <dbReference type="EMBL" id="KAK9535604.1"/>
    </source>
</evidence>
<evidence type="ECO:0000256" key="1">
    <source>
        <dbReference type="SAM" id="MobiDB-lite"/>
    </source>
</evidence>
<protein>
    <submittedName>
        <fullName evidence="2">Uncharacterized protein</fullName>
    </submittedName>
</protein>
<proteinExistence type="predicted"/>
<dbReference type="Proteomes" id="UP001488805">
    <property type="component" value="Unassembled WGS sequence"/>
</dbReference>
<feature type="compositionally biased region" description="Basic and acidic residues" evidence="1">
    <location>
        <begin position="66"/>
        <end position="76"/>
    </location>
</feature>
<name>A0AAW1FLD3_ZOAVI</name>
<keyword evidence="3" id="KW-1185">Reference proteome</keyword>
<comment type="caution">
    <text evidence="2">The sequence shown here is derived from an EMBL/GenBank/DDBJ whole genome shotgun (WGS) entry which is preliminary data.</text>
</comment>
<dbReference type="EMBL" id="JBCEZU010000056">
    <property type="protein sequence ID" value="KAK9535604.1"/>
    <property type="molecule type" value="Genomic_DNA"/>
</dbReference>
<feature type="region of interest" description="Disordered" evidence="1">
    <location>
        <begin position="24"/>
        <end position="76"/>
    </location>
</feature>
<dbReference type="AlphaFoldDB" id="A0AAW1FLD3"/>
<sequence length="76" mass="8385">MFELRSIIRRIRIRYSMNGVTGLEDRTRGAGVGRITCADSRRRQSAPGELESVGPPAPTGPGSWSRLDRRQDPGGF</sequence>